<sequence>MQLKGIIFDFDGTLADTMPAIRIAFRHCLRTHLSKEYSDQEIEALFGPTEEGVIKKLIPDRWESCFADYLQEYRLHHPARPFTGIEQVLNLLRDKGIRLAIGTGKGHSSLMASLEITGLKPYFELLEVGSEAGAIKPEIIGRVLRHWGLAAHEIAYVGDVASDVVASREAGVIALSAAWSATADLAGIQAAKPDGVFTSVAEFIDWVKPNLAMS</sequence>
<dbReference type="InterPro" id="IPR006439">
    <property type="entry name" value="HAD-SF_hydro_IA"/>
</dbReference>
<dbReference type="Gene3D" id="3.40.50.1000">
    <property type="entry name" value="HAD superfamily/HAD-like"/>
    <property type="match status" value="1"/>
</dbReference>
<evidence type="ECO:0000313" key="1">
    <source>
        <dbReference type="EMBL" id="KYZ75754.1"/>
    </source>
</evidence>
<dbReference type="STRING" id="1794912.AXX12_11135"/>
<dbReference type="AlphaFoldDB" id="A0A154BP53"/>
<dbReference type="EMBL" id="LSGP01000020">
    <property type="protein sequence ID" value="KYZ75754.1"/>
    <property type="molecule type" value="Genomic_DNA"/>
</dbReference>
<dbReference type="InterPro" id="IPR041492">
    <property type="entry name" value="HAD_2"/>
</dbReference>
<dbReference type="GO" id="GO:0005829">
    <property type="term" value="C:cytosol"/>
    <property type="evidence" value="ECO:0007669"/>
    <property type="project" value="TreeGrafter"/>
</dbReference>
<reference evidence="1 2" key="1">
    <citation type="submission" date="2016-02" db="EMBL/GenBank/DDBJ databases">
        <title>Anaerosporomusa subterraneum gen. nov., sp. nov., a spore-forming obligate anaerobe isolated from saprolite.</title>
        <authorList>
            <person name="Choi J.K."/>
            <person name="Shah M."/>
            <person name="Yee N."/>
        </authorList>
    </citation>
    <scope>NUCLEOTIDE SEQUENCE [LARGE SCALE GENOMIC DNA]</scope>
    <source>
        <strain evidence="1 2">RU4</strain>
    </source>
</reference>
<dbReference type="Proteomes" id="UP000076268">
    <property type="component" value="Unassembled WGS sequence"/>
</dbReference>
<dbReference type="InterPro" id="IPR036412">
    <property type="entry name" value="HAD-like_sf"/>
</dbReference>
<gene>
    <name evidence="1" type="ORF">AXX12_11135</name>
</gene>
<dbReference type="SFLD" id="SFLDG01129">
    <property type="entry name" value="C1.5:_HAD__Beta-PGM__Phosphata"/>
    <property type="match status" value="1"/>
</dbReference>
<dbReference type="GO" id="GO:0006281">
    <property type="term" value="P:DNA repair"/>
    <property type="evidence" value="ECO:0007669"/>
    <property type="project" value="TreeGrafter"/>
</dbReference>
<dbReference type="InterPro" id="IPR050155">
    <property type="entry name" value="HAD-like_hydrolase_sf"/>
</dbReference>
<dbReference type="InterPro" id="IPR023214">
    <property type="entry name" value="HAD_sf"/>
</dbReference>
<accession>A0A154BP53</accession>
<dbReference type="SUPFAM" id="SSF56784">
    <property type="entry name" value="HAD-like"/>
    <property type="match status" value="1"/>
</dbReference>
<dbReference type="OrthoDB" id="9792518at2"/>
<organism evidence="1 2">
    <name type="scientific">Anaerosporomusa subterranea</name>
    <dbReference type="NCBI Taxonomy" id="1794912"/>
    <lineage>
        <taxon>Bacteria</taxon>
        <taxon>Bacillati</taxon>
        <taxon>Bacillota</taxon>
        <taxon>Negativicutes</taxon>
        <taxon>Acetonemataceae</taxon>
        <taxon>Anaerosporomusa</taxon>
    </lineage>
</organism>
<dbReference type="PANTHER" id="PTHR43434">
    <property type="entry name" value="PHOSPHOGLYCOLATE PHOSPHATASE"/>
    <property type="match status" value="1"/>
</dbReference>
<dbReference type="PRINTS" id="PR00413">
    <property type="entry name" value="HADHALOGNASE"/>
</dbReference>
<dbReference type="GO" id="GO:0008967">
    <property type="term" value="F:phosphoglycolate phosphatase activity"/>
    <property type="evidence" value="ECO:0007669"/>
    <property type="project" value="TreeGrafter"/>
</dbReference>
<protein>
    <recommendedName>
        <fullName evidence="3">Haloacid dehalogenase</fullName>
    </recommendedName>
</protein>
<name>A0A154BP53_ANASB</name>
<evidence type="ECO:0008006" key="3">
    <source>
        <dbReference type="Google" id="ProtNLM"/>
    </source>
</evidence>
<dbReference type="Pfam" id="PF13419">
    <property type="entry name" value="HAD_2"/>
    <property type="match status" value="1"/>
</dbReference>
<keyword evidence="2" id="KW-1185">Reference proteome</keyword>
<comment type="caution">
    <text evidence="1">The sequence shown here is derived from an EMBL/GenBank/DDBJ whole genome shotgun (WGS) entry which is preliminary data.</text>
</comment>
<dbReference type="PANTHER" id="PTHR43434:SF1">
    <property type="entry name" value="PHOSPHOGLYCOLATE PHOSPHATASE"/>
    <property type="match status" value="1"/>
</dbReference>
<proteinExistence type="predicted"/>
<dbReference type="SFLD" id="SFLDS00003">
    <property type="entry name" value="Haloacid_Dehalogenase"/>
    <property type="match status" value="1"/>
</dbReference>
<dbReference type="RefSeq" id="WP_066243487.1">
    <property type="nucleotide sequence ID" value="NZ_LSGP01000020.1"/>
</dbReference>
<dbReference type="InterPro" id="IPR023198">
    <property type="entry name" value="PGP-like_dom2"/>
</dbReference>
<dbReference type="Gene3D" id="1.10.150.240">
    <property type="entry name" value="Putative phosphatase, domain 2"/>
    <property type="match status" value="1"/>
</dbReference>
<evidence type="ECO:0000313" key="2">
    <source>
        <dbReference type="Proteomes" id="UP000076268"/>
    </source>
</evidence>